<gene>
    <name evidence="3" type="ORF">ESP51_06650</name>
</gene>
<dbReference type="Proteomes" id="UP000293865">
    <property type="component" value="Unassembled WGS sequence"/>
</dbReference>
<accession>A0A4Q2L6G3</accession>
<keyword evidence="1" id="KW-0732">Signal</keyword>
<name>A0A4Q2L6G3_9MICO</name>
<evidence type="ECO:0000313" key="4">
    <source>
        <dbReference type="Proteomes" id="UP000293865"/>
    </source>
</evidence>
<dbReference type="SUPFAM" id="SSF56601">
    <property type="entry name" value="beta-lactamase/transpeptidase-like"/>
    <property type="match status" value="1"/>
</dbReference>
<feature type="domain" description="Beta-lactamase-related" evidence="2">
    <location>
        <begin position="94"/>
        <end position="379"/>
    </location>
</feature>
<organism evidence="3 4">
    <name type="scientific">Agromyces albus</name>
    <dbReference type="NCBI Taxonomy" id="205332"/>
    <lineage>
        <taxon>Bacteria</taxon>
        <taxon>Bacillati</taxon>
        <taxon>Actinomycetota</taxon>
        <taxon>Actinomycetes</taxon>
        <taxon>Micrococcales</taxon>
        <taxon>Microbacteriaceae</taxon>
        <taxon>Agromyces</taxon>
    </lineage>
</organism>
<proteinExistence type="predicted"/>
<comment type="caution">
    <text evidence="3">The sequence shown here is derived from an EMBL/GenBank/DDBJ whole genome shotgun (WGS) entry which is preliminary data.</text>
</comment>
<keyword evidence="4" id="KW-1185">Reference proteome</keyword>
<dbReference type="InterPro" id="IPR001466">
    <property type="entry name" value="Beta-lactam-related"/>
</dbReference>
<dbReference type="RefSeq" id="WP_129520118.1">
    <property type="nucleotide sequence ID" value="NZ_SDPN01000009.1"/>
</dbReference>
<reference evidence="3 4" key="1">
    <citation type="submission" date="2019-01" db="EMBL/GenBank/DDBJ databases">
        <title>Agromyces.</title>
        <authorList>
            <person name="Li J."/>
        </authorList>
    </citation>
    <scope>NUCLEOTIDE SEQUENCE [LARGE SCALE GENOMIC DNA]</scope>
    <source>
        <strain evidence="3 4">DSM 15934</strain>
    </source>
</reference>
<dbReference type="OrthoDB" id="3174977at2"/>
<evidence type="ECO:0000313" key="3">
    <source>
        <dbReference type="EMBL" id="RXZ71811.1"/>
    </source>
</evidence>
<dbReference type="PROSITE" id="PS51257">
    <property type="entry name" value="PROKAR_LIPOPROTEIN"/>
    <property type="match status" value="1"/>
</dbReference>
<protein>
    <submittedName>
        <fullName evidence="3">Class A beta-lactamase-related serine hydrolase</fullName>
    </submittedName>
</protein>
<dbReference type="PANTHER" id="PTHR46825:SF7">
    <property type="entry name" value="D-ALANYL-D-ALANINE CARBOXYPEPTIDASE"/>
    <property type="match status" value="1"/>
</dbReference>
<dbReference type="InterPro" id="IPR012338">
    <property type="entry name" value="Beta-lactam/transpept-like"/>
</dbReference>
<dbReference type="InterPro" id="IPR050491">
    <property type="entry name" value="AmpC-like"/>
</dbReference>
<dbReference type="Gene3D" id="3.40.710.10">
    <property type="entry name" value="DD-peptidase/beta-lactamase superfamily"/>
    <property type="match status" value="1"/>
</dbReference>
<keyword evidence="3" id="KW-0378">Hydrolase</keyword>
<evidence type="ECO:0000259" key="2">
    <source>
        <dbReference type="Pfam" id="PF00144"/>
    </source>
</evidence>
<dbReference type="GO" id="GO:0016787">
    <property type="term" value="F:hydrolase activity"/>
    <property type="evidence" value="ECO:0007669"/>
    <property type="project" value="UniProtKB-KW"/>
</dbReference>
<dbReference type="PANTHER" id="PTHR46825">
    <property type="entry name" value="D-ALANYL-D-ALANINE-CARBOXYPEPTIDASE/ENDOPEPTIDASE AMPH"/>
    <property type="match status" value="1"/>
</dbReference>
<evidence type="ECO:0000256" key="1">
    <source>
        <dbReference type="SAM" id="SignalP"/>
    </source>
</evidence>
<dbReference type="EMBL" id="SDPN01000009">
    <property type="protein sequence ID" value="RXZ71811.1"/>
    <property type="molecule type" value="Genomic_DNA"/>
</dbReference>
<dbReference type="Pfam" id="PF00144">
    <property type="entry name" value="Beta-lactamase"/>
    <property type="match status" value="1"/>
</dbReference>
<sequence>MADRLGKRRRWSAFVAVFAATLAVSGCTGGTGDPEARFDQVDAALSDEVTGTLAAVLDEAVALSGSSGAIAGVWAPWAGEWSSASGTVDFTDDAPAATSDTRFRIGTLTTEITCTILLRLVDIGEVALDDEVSDYVRWIPDLDGITLEQLCRHTSGLADYYPLLRSHFVSNPERVWPANELVSNALAMSRVGEPGEQWAHSRSGIVLLGMALERATNRSWADLAEQYVFDPLELESTGIPAPNDTEHGDLLGSYSAAILPDGNVDCAVLLDDSSQSSSMGGVAAGAVSNLEDMRKLSEAFATGVLLDEDTVRRQWSPTPMGAESPAWQAWGLGGGQYGSLRGTAGETAGALTAAFTDPETGLTVVVALNNSSSGADFVREVAFALASIASKAEAQADRERPLVELPWSIEQATENMRALAKCPRAPEAVPAEG</sequence>
<feature type="signal peptide" evidence="1">
    <location>
        <begin position="1"/>
        <end position="26"/>
    </location>
</feature>
<dbReference type="AlphaFoldDB" id="A0A4Q2L6G3"/>
<feature type="chain" id="PRO_5039516462" evidence="1">
    <location>
        <begin position="27"/>
        <end position="433"/>
    </location>
</feature>